<dbReference type="Proteomes" id="UP000199462">
    <property type="component" value="Unassembled WGS sequence"/>
</dbReference>
<proteinExistence type="predicted"/>
<keyword evidence="4" id="KW-1185">Reference proteome</keyword>
<evidence type="ECO:0000256" key="1">
    <source>
        <dbReference type="SAM" id="MobiDB-lite"/>
    </source>
</evidence>
<dbReference type="InterPro" id="IPR052894">
    <property type="entry name" value="AsmA-related"/>
</dbReference>
<dbReference type="InterPro" id="IPR007844">
    <property type="entry name" value="AsmA"/>
</dbReference>
<evidence type="ECO:0000313" key="3">
    <source>
        <dbReference type="EMBL" id="SFR63716.1"/>
    </source>
</evidence>
<dbReference type="STRING" id="440514.SAMN04488010_1386"/>
<dbReference type="PANTHER" id="PTHR30441">
    <property type="entry name" value="DUF748 DOMAIN-CONTAINING PROTEIN"/>
    <property type="match status" value="1"/>
</dbReference>
<evidence type="ECO:0000259" key="2">
    <source>
        <dbReference type="Pfam" id="PF05170"/>
    </source>
</evidence>
<organism evidence="3 4">
    <name type="scientific">Maribacter stanieri</name>
    <dbReference type="NCBI Taxonomy" id="440514"/>
    <lineage>
        <taxon>Bacteria</taxon>
        <taxon>Pseudomonadati</taxon>
        <taxon>Bacteroidota</taxon>
        <taxon>Flavobacteriia</taxon>
        <taxon>Flavobacteriales</taxon>
        <taxon>Flavobacteriaceae</taxon>
        <taxon>Maribacter</taxon>
    </lineage>
</organism>
<dbReference type="EMBL" id="FOYX01000001">
    <property type="protein sequence ID" value="SFR63716.1"/>
    <property type="molecule type" value="Genomic_DNA"/>
</dbReference>
<protein>
    <submittedName>
        <fullName evidence="3">AsmA family protein</fullName>
    </submittedName>
</protein>
<dbReference type="Pfam" id="PF05170">
    <property type="entry name" value="AsmA"/>
    <property type="match status" value="1"/>
</dbReference>
<dbReference type="GO" id="GO:0090313">
    <property type="term" value="P:regulation of protein targeting to membrane"/>
    <property type="evidence" value="ECO:0007669"/>
    <property type="project" value="TreeGrafter"/>
</dbReference>
<gene>
    <name evidence="3" type="ORF">SAMN04488010_1386</name>
</gene>
<dbReference type="PANTHER" id="PTHR30441:SF8">
    <property type="entry name" value="DUF748 DOMAIN-CONTAINING PROTEIN"/>
    <property type="match status" value="1"/>
</dbReference>
<evidence type="ECO:0000313" key="4">
    <source>
        <dbReference type="Proteomes" id="UP000199462"/>
    </source>
</evidence>
<name>A0A1I6IAJ5_9FLAO</name>
<dbReference type="GO" id="GO:0005886">
    <property type="term" value="C:plasma membrane"/>
    <property type="evidence" value="ECO:0007669"/>
    <property type="project" value="TreeGrafter"/>
</dbReference>
<feature type="region of interest" description="Disordered" evidence="1">
    <location>
        <begin position="872"/>
        <end position="891"/>
    </location>
</feature>
<reference evidence="4" key="1">
    <citation type="submission" date="2016-10" db="EMBL/GenBank/DDBJ databases">
        <authorList>
            <person name="Varghese N."/>
            <person name="Submissions S."/>
        </authorList>
    </citation>
    <scope>NUCLEOTIDE SEQUENCE [LARGE SCALE GENOMIC DNA]</scope>
    <source>
        <strain evidence="4">DSM 19891</strain>
    </source>
</reference>
<dbReference type="RefSeq" id="WP_091902361.1">
    <property type="nucleotide sequence ID" value="NZ_FOYX01000001.1"/>
</dbReference>
<accession>A0A1I6IAJ5</accession>
<feature type="domain" description="AsmA" evidence="2">
    <location>
        <begin position="3"/>
        <end position="658"/>
    </location>
</feature>
<sequence length="913" mass="99920">MGKKILKIVGVLLILIIVVLIAAPFFLEAKIGDIIKNNVNKNVNATLDFSEANLSLVSSFPNAEVAFKDVVLINKAPFEGDTLFKATNLELTMGIMQLFKGTGESIAINNIYLDDALVNVVVDKEENANYDIAIASETTTTVEEPSTTDGFSFDLQSYEISNSRIYYTDNSTGITFKLDDFQHKGTGDLSLATSELDTHTDAFISLEMDSVNYLNKNKIKLDALIGIDLNENKYSFLKNEALLNQLPLVFDGFIKLNETSQEIDLTFKTPSSDFKNFLGVIPEIYSKNIEDVTTTGDFTVNGNFNGIVDETHIPKFHIEIKSDNASFKYPDLPKAVRNVNFDIQLNNKTGITEDTYVDINKASFMIDEDKFNLTSHITELMGNTKVKAHMDGAMNLANISKAYPVPAEYNLKGMLKADITTAFDMQSVEKEQYEKTSTTGDLSVTNFEYNSDELANPVKFNSARLTFNPKTVTLNNLNGTTGTTDFDATGTINNLLGFMFNDEKVEGNFNLKSNTFALNDFMVAETDNPVETVNGETNSGSTTEEEKIKIPSFLDATINADAKKVIYDNITLSNVTGVLRIKEETATLSNMNAGMFGGNIAFNGDVSTKNDTPTFNMKLDLNKLGIQETFASVDLFKTIAPIAKMLNGKLTSDISLSGNLTDDLLPNLLSLSGDLFADIMTEEVNTESSPVLNSLVSNLNFIDPKQLDLKDLKTSLSFKDGIVTVKPFTLNYKDIQINVDGSHSFDQKLNYKATLQVPAKYLGSDVTKLIAKIDDTSLNDLTIPVVANIGGLYNSPQVTTDLTSGVKQLTTKLIEVEKQKLINKGTDKAKDLIGGLISGDKTKTDSVNKDASSTKTSAKDIIGGILSTKKDTTSTTAVKKDSTPVNKEKEAVKEKAKDILGGLFGNKKKDSTN</sequence>
<dbReference type="AlphaFoldDB" id="A0A1I6IAJ5"/>